<accession>A0A0N1IGZ5</accession>
<evidence type="ECO:0000313" key="3">
    <source>
        <dbReference type="Proteomes" id="UP000053240"/>
    </source>
</evidence>
<dbReference type="SUPFAM" id="SSF56815">
    <property type="entry name" value="Sec1/munc18-like (SM) proteins"/>
    <property type="match status" value="2"/>
</dbReference>
<keyword evidence="3" id="KW-1185">Reference proteome</keyword>
<protein>
    <submittedName>
        <fullName evidence="2">Vacuolar protein sorting-associated protein 45</fullName>
    </submittedName>
</protein>
<dbReference type="AlphaFoldDB" id="A0A0N1IGZ5"/>
<dbReference type="Gene3D" id="3.40.50.2060">
    <property type="match status" value="2"/>
</dbReference>
<dbReference type="Gene3D" id="3.40.50.1910">
    <property type="match status" value="2"/>
</dbReference>
<evidence type="ECO:0000313" key="2">
    <source>
        <dbReference type="EMBL" id="KPJ13038.1"/>
    </source>
</evidence>
<dbReference type="InterPro" id="IPR043154">
    <property type="entry name" value="Sec-1-like_dom1"/>
</dbReference>
<dbReference type="InterPro" id="IPR027482">
    <property type="entry name" value="Sec1-like_dom2"/>
</dbReference>
<comment type="similarity">
    <text evidence="1">Belongs to the STXBP/unc-18/SEC1 family.</text>
</comment>
<dbReference type="PIRSF" id="PIRSF005715">
    <property type="entry name" value="VPS45_Sec1"/>
    <property type="match status" value="1"/>
</dbReference>
<dbReference type="PANTHER" id="PTHR11679">
    <property type="entry name" value="VESICLE PROTEIN SORTING-ASSOCIATED"/>
    <property type="match status" value="1"/>
</dbReference>
<dbReference type="GO" id="GO:0016192">
    <property type="term" value="P:vesicle-mediated transport"/>
    <property type="evidence" value="ECO:0007669"/>
    <property type="project" value="InterPro"/>
</dbReference>
<evidence type="ECO:0000256" key="1">
    <source>
        <dbReference type="ARBA" id="ARBA00009884"/>
    </source>
</evidence>
<dbReference type="Pfam" id="PF00995">
    <property type="entry name" value="Sec1"/>
    <property type="match status" value="1"/>
</dbReference>
<dbReference type="EMBL" id="KQ460651">
    <property type="protein sequence ID" value="KPJ13038.1"/>
    <property type="molecule type" value="Genomic_DNA"/>
</dbReference>
<reference evidence="2 3" key="1">
    <citation type="journal article" date="2015" name="Nat. Commun.">
        <title>Outbred genome sequencing and CRISPR/Cas9 gene editing in butterflies.</title>
        <authorList>
            <person name="Li X."/>
            <person name="Fan D."/>
            <person name="Zhang W."/>
            <person name="Liu G."/>
            <person name="Zhang L."/>
            <person name="Zhao L."/>
            <person name="Fang X."/>
            <person name="Chen L."/>
            <person name="Dong Y."/>
            <person name="Chen Y."/>
            <person name="Ding Y."/>
            <person name="Zhao R."/>
            <person name="Feng M."/>
            <person name="Zhu Y."/>
            <person name="Feng Y."/>
            <person name="Jiang X."/>
            <person name="Zhu D."/>
            <person name="Xiang H."/>
            <person name="Feng X."/>
            <person name="Li S."/>
            <person name="Wang J."/>
            <person name="Zhang G."/>
            <person name="Kronforst M.R."/>
            <person name="Wang W."/>
        </authorList>
    </citation>
    <scope>NUCLEOTIDE SEQUENCE [LARGE SCALE GENOMIC DNA]</scope>
    <source>
        <strain evidence="2">Ya'a_city_454_Pm</strain>
        <tissue evidence="2">Whole body</tissue>
    </source>
</reference>
<dbReference type="InParanoid" id="A0A0N1IGZ5"/>
<dbReference type="FunCoup" id="A0A0N1IGZ5">
    <property type="interactions" value="1872"/>
</dbReference>
<organism evidence="2 3">
    <name type="scientific">Papilio machaon</name>
    <name type="common">Old World swallowtail butterfly</name>
    <dbReference type="NCBI Taxonomy" id="76193"/>
    <lineage>
        <taxon>Eukaryota</taxon>
        <taxon>Metazoa</taxon>
        <taxon>Ecdysozoa</taxon>
        <taxon>Arthropoda</taxon>
        <taxon>Hexapoda</taxon>
        <taxon>Insecta</taxon>
        <taxon>Pterygota</taxon>
        <taxon>Neoptera</taxon>
        <taxon>Endopterygota</taxon>
        <taxon>Lepidoptera</taxon>
        <taxon>Glossata</taxon>
        <taxon>Ditrysia</taxon>
        <taxon>Papilionoidea</taxon>
        <taxon>Papilionidae</taxon>
        <taxon>Papilioninae</taxon>
        <taxon>Papilio</taxon>
    </lineage>
</organism>
<name>A0A0N1IGZ5_PAPMA</name>
<dbReference type="InterPro" id="IPR036045">
    <property type="entry name" value="Sec1-like_sf"/>
</dbReference>
<dbReference type="Proteomes" id="UP000053240">
    <property type="component" value="Unassembled WGS sequence"/>
</dbReference>
<dbReference type="InterPro" id="IPR001619">
    <property type="entry name" value="Sec1-like"/>
</dbReference>
<proteinExistence type="inferred from homology"/>
<sequence>MTEESGPGMKVILMDKETTSIVSMVYSQTEILQKEVYLFERIDNPSKFDNLKHMKCITSIVSMVYSQTEILQKEVYLFERIDNPSKFDNLKHMKCIVFLRPTSENIALLSRELRCPKYGVYFIYFSNVISKADIKTLAECDEQEAVREVQEVFADYLAVDRHLFSFNIVGCLHGRSWNQNHLQRVSQGLLALVMSLKKRAVVRYEASSEPCARLAERVRDLLRRETVLIDNSIPFNGDVPTPILLIIDRRDDPVTPLLNQWTYQAMVHELLGINNNRVSLAHVPDVHKDFKEVVLSSEQDEFYAKNLYSNFGEIGQTIKSLMEEFQRKAKSHQKVESISDMKNFVETYPLFKRVKALISKESVRVWDAAKLVALYALRYEKHANNALPALLDALRTRGADDVCVRAPVLALEWGGAHARKTDLFGLQDAVNITKRLFKGLNGVENIYTQHTPLLKDTIEDLIKGKLRENLYPTLGGDEINGRRPQDIIVFIVGGVTYEESLCVHQINQANPGVKVVLGGTTIHNSTSFMDEIKSAMQGVHRTHTRHIRNV</sequence>
<gene>
    <name evidence="2" type="ORF">RR48_05426</name>
</gene>
<dbReference type="STRING" id="76193.A0A0N1IGZ5"/>